<reference evidence="1" key="1">
    <citation type="submission" date="2022-07" db="EMBL/GenBank/DDBJ databases">
        <title>Phylogenomic reconstructions and comparative analyses of Kickxellomycotina fungi.</title>
        <authorList>
            <person name="Reynolds N.K."/>
            <person name="Stajich J.E."/>
            <person name="Barry K."/>
            <person name="Grigoriev I.V."/>
            <person name="Crous P."/>
            <person name="Smith M.E."/>
        </authorList>
    </citation>
    <scope>NUCLEOTIDE SEQUENCE</scope>
    <source>
        <strain evidence="1">NBRC 105414</strain>
    </source>
</reference>
<gene>
    <name evidence="1" type="ORF">H4R18_000560</name>
</gene>
<protein>
    <submittedName>
        <fullName evidence="1">Uncharacterized protein</fullName>
    </submittedName>
</protein>
<name>A0A9W8HFM8_9FUNG</name>
<dbReference type="AlphaFoldDB" id="A0A9W8HFM8"/>
<dbReference type="EMBL" id="JANBUL010000012">
    <property type="protein sequence ID" value="KAJ2785349.1"/>
    <property type="molecule type" value="Genomic_DNA"/>
</dbReference>
<organism evidence="1 2">
    <name type="scientific">Coemansia javaensis</name>
    <dbReference type="NCBI Taxonomy" id="2761396"/>
    <lineage>
        <taxon>Eukaryota</taxon>
        <taxon>Fungi</taxon>
        <taxon>Fungi incertae sedis</taxon>
        <taxon>Zoopagomycota</taxon>
        <taxon>Kickxellomycotina</taxon>
        <taxon>Kickxellomycetes</taxon>
        <taxon>Kickxellales</taxon>
        <taxon>Kickxellaceae</taxon>
        <taxon>Coemansia</taxon>
    </lineage>
</organism>
<dbReference type="Proteomes" id="UP001140217">
    <property type="component" value="Unassembled WGS sequence"/>
</dbReference>
<evidence type="ECO:0000313" key="2">
    <source>
        <dbReference type="Proteomes" id="UP001140217"/>
    </source>
</evidence>
<dbReference type="OrthoDB" id="5580507at2759"/>
<proteinExistence type="predicted"/>
<sequence length="94" mass="10980">MSTHNDNNNSHPGAPHHQRWDRVHVYDRGTVMYNGAPHQCFKYGSYTVYVRGRKMILFKRVYDPNLGAYVTRPPMEAWIRATPDGCHLDVFRCT</sequence>
<evidence type="ECO:0000313" key="1">
    <source>
        <dbReference type="EMBL" id="KAJ2785349.1"/>
    </source>
</evidence>
<accession>A0A9W8HFM8</accession>
<keyword evidence="2" id="KW-1185">Reference proteome</keyword>
<comment type="caution">
    <text evidence="1">The sequence shown here is derived from an EMBL/GenBank/DDBJ whole genome shotgun (WGS) entry which is preliminary data.</text>
</comment>